<dbReference type="EMBL" id="FOJG01000002">
    <property type="protein sequence ID" value="SEW51501.1"/>
    <property type="molecule type" value="Genomic_DNA"/>
</dbReference>
<dbReference type="Proteomes" id="UP000199310">
    <property type="component" value="Unassembled WGS sequence"/>
</dbReference>
<evidence type="ECO:0000259" key="1">
    <source>
        <dbReference type="Pfam" id="PF07995"/>
    </source>
</evidence>
<keyword evidence="3" id="KW-1185">Reference proteome</keyword>
<accession>A0A1I0S911</accession>
<dbReference type="SUPFAM" id="SSF50952">
    <property type="entry name" value="Soluble quinoprotein glucose dehydrogenase"/>
    <property type="match status" value="1"/>
</dbReference>
<gene>
    <name evidence="2" type="ORF">SAMN04488122_4266</name>
</gene>
<dbReference type="Pfam" id="PF07995">
    <property type="entry name" value="GSDH"/>
    <property type="match status" value="1"/>
</dbReference>
<organism evidence="2 3">
    <name type="scientific">Chitinophaga arvensicola</name>
    <dbReference type="NCBI Taxonomy" id="29529"/>
    <lineage>
        <taxon>Bacteria</taxon>
        <taxon>Pseudomonadati</taxon>
        <taxon>Bacteroidota</taxon>
        <taxon>Chitinophagia</taxon>
        <taxon>Chitinophagales</taxon>
        <taxon>Chitinophagaceae</taxon>
        <taxon>Chitinophaga</taxon>
    </lineage>
</organism>
<dbReference type="AlphaFoldDB" id="A0A1I0S911"/>
<dbReference type="PROSITE" id="PS51257">
    <property type="entry name" value="PROKAR_LIPOPROTEIN"/>
    <property type="match status" value="1"/>
</dbReference>
<reference evidence="3" key="1">
    <citation type="submission" date="2016-10" db="EMBL/GenBank/DDBJ databases">
        <authorList>
            <person name="Varghese N."/>
            <person name="Submissions S."/>
        </authorList>
    </citation>
    <scope>NUCLEOTIDE SEQUENCE [LARGE SCALE GENOMIC DNA]</scope>
    <source>
        <strain evidence="3">DSM 3695</strain>
    </source>
</reference>
<evidence type="ECO:0000313" key="3">
    <source>
        <dbReference type="Proteomes" id="UP000199310"/>
    </source>
</evidence>
<dbReference type="InterPro" id="IPR011042">
    <property type="entry name" value="6-blade_b-propeller_TolB-like"/>
</dbReference>
<dbReference type="InterPro" id="IPR011041">
    <property type="entry name" value="Quinoprot_gluc/sorb_DH_b-prop"/>
</dbReference>
<dbReference type="RefSeq" id="WP_245752621.1">
    <property type="nucleotide sequence ID" value="NZ_FOJG01000002.1"/>
</dbReference>
<dbReference type="PANTHER" id="PTHR19328:SF75">
    <property type="entry name" value="ALDOSE SUGAR DEHYDROGENASE YLII"/>
    <property type="match status" value="1"/>
</dbReference>
<evidence type="ECO:0000313" key="2">
    <source>
        <dbReference type="EMBL" id="SEW51501.1"/>
    </source>
</evidence>
<dbReference type="InterPro" id="IPR012938">
    <property type="entry name" value="Glc/Sorbosone_DH"/>
</dbReference>
<dbReference type="STRING" id="29529.SAMN04488122_4266"/>
<feature type="domain" description="Glucose/Sorbosone dehydrogenase" evidence="1">
    <location>
        <begin position="80"/>
        <end position="410"/>
    </location>
</feature>
<dbReference type="PANTHER" id="PTHR19328">
    <property type="entry name" value="HEDGEHOG-INTERACTING PROTEIN"/>
    <property type="match status" value="1"/>
</dbReference>
<sequence>MYKHLKHHYLTMICIGGVSALVSCGEGTPKSPVVKTDSTGAPVENTKANSDYKPAFAGQTRIGSVKTVTPYDYKVLDSTLKSPWGITNLPDGRLIITEKSGVLRIASTDGKLSEPITGILPVKFAGQGGLLGIRVDPDFGSNRMVYWVFSEERPEGTLTAVAKGKLSADEKKIENAAVIYRATPAHKSDLHYGGRIVFDKDGNLLVSTGERSDLETRPQAQDLNSGLGKVVRITKDGQPAAGNPFLGKTGIRPEIYSYGHRNVQGLAFNPATGDLWETEFGPRGGDELNRIEPGKNYGWPIITYGIEYSGEKVGDSLQQKEGLEQPVYYWDPVISPSGITFYSGNGLPEWKNNLFIASLSRTHIARLVIENNKVVGEERLLAGEGQRFRDITEGKDGALYAITDMGKLYRISKK</sequence>
<dbReference type="Gene3D" id="2.120.10.30">
    <property type="entry name" value="TolB, C-terminal domain"/>
    <property type="match status" value="1"/>
</dbReference>
<proteinExistence type="predicted"/>
<protein>
    <submittedName>
        <fullName evidence="2">Glucose/arabinose dehydrogenase, beta-propeller fold</fullName>
    </submittedName>
</protein>
<name>A0A1I0S911_9BACT</name>